<dbReference type="InterPro" id="IPR002745">
    <property type="entry name" value="Ptrans_KptA/Tpt1"/>
</dbReference>
<protein>
    <recommendedName>
        <fullName evidence="3">2'-phosphotransferase</fullName>
        <ecNumber evidence="3">2.7.1.160</ecNumber>
    </recommendedName>
</protein>
<sequence length="254" mass="28462">MAGKGRVSNENEKLSRALSYLLRHGAEKEGFRLLPGGFLYVDDILKHSNFYPFSMEDVQNVVESNDKKRFTLELDSVTGRLKIRANQGHSLEVNDLDLEPITDASDYPIVIHGTYLRPFKLIKKEGLKRMGRNHVHFAAGEPGKDGVISGMRKSCTVTIYLNLAKALEDGLKFYLSANKVILCPGNDEGVIPPIYFDKVIERKTGELLFSEGKSLPVPTWEFNPQAPGVVTAEDIAKEFDSKKGRKTNHRKKAQ</sequence>
<name>A0A0B6Y796_9EUPU</name>
<dbReference type="PANTHER" id="PTHR12684:SF2">
    <property type="entry name" value="TRNA 2'-PHOSPHOTRANSFERASE 1"/>
    <property type="match status" value="1"/>
</dbReference>
<dbReference type="GO" id="GO:0006388">
    <property type="term" value="P:tRNA splicing, via endonucleolytic cleavage and ligation"/>
    <property type="evidence" value="ECO:0007669"/>
    <property type="project" value="TreeGrafter"/>
</dbReference>
<dbReference type="InterPro" id="IPR042081">
    <property type="entry name" value="RNA_2'-PTrans_C"/>
</dbReference>
<dbReference type="EMBL" id="HACG01005134">
    <property type="protein sequence ID" value="CEK51999.1"/>
    <property type="molecule type" value="Transcribed_RNA"/>
</dbReference>
<accession>A0A0B6Y796</accession>
<reference evidence="7" key="1">
    <citation type="submission" date="2014-12" db="EMBL/GenBank/DDBJ databases">
        <title>Insight into the proteome of Arion vulgaris.</title>
        <authorList>
            <person name="Aradska J."/>
            <person name="Bulat T."/>
            <person name="Smidak R."/>
            <person name="Sarate P."/>
            <person name="Gangsoo J."/>
            <person name="Sialana F."/>
            <person name="Bilban M."/>
            <person name="Lubec G."/>
        </authorList>
    </citation>
    <scope>NUCLEOTIDE SEQUENCE</scope>
    <source>
        <tissue evidence="7">Skin</tissue>
    </source>
</reference>
<dbReference type="AlphaFoldDB" id="A0A0B6Y796"/>
<comment type="catalytic activity">
    <reaction evidence="6">
        <text>2'-phospho-[ligated tRNA] + NAD(+) = mature tRNA + ADP-alpha-D-ribose 1'',2''-cyclic phosphate + nicotinamide</text>
        <dbReference type="Rhea" id="RHEA:23324"/>
        <dbReference type="Rhea" id="RHEA-COMP:11106"/>
        <dbReference type="Rhea" id="RHEA-COMP:11107"/>
        <dbReference type="ChEBI" id="CHEBI:17154"/>
        <dbReference type="ChEBI" id="CHEBI:57540"/>
        <dbReference type="ChEBI" id="CHEBI:76596"/>
        <dbReference type="ChEBI" id="CHEBI:82883"/>
        <dbReference type="ChEBI" id="CHEBI:85027"/>
        <dbReference type="EC" id="2.7.1.160"/>
    </reaction>
</comment>
<gene>
    <name evidence="7" type="primary">ORF15097</name>
</gene>
<dbReference type="Gene3D" id="1.10.10.970">
    <property type="entry name" value="RNA 2'-phosphotransferase, Tpt1/KptA family, N-terminal domain"/>
    <property type="match status" value="1"/>
</dbReference>
<keyword evidence="5" id="KW-0520">NAD</keyword>
<evidence type="ECO:0000256" key="2">
    <source>
        <dbReference type="ARBA" id="ARBA00009836"/>
    </source>
</evidence>
<dbReference type="EC" id="2.7.1.160" evidence="3"/>
<keyword evidence="4" id="KW-0808">Transferase</keyword>
<dbReference type="Pfam" id="PF01885">
    <property type="entry name" value="PTS_2-RNA"/>
    <property type="match status" value="1"/>
</dbReference>
<evidence type="ECO:0000256" key="6">
    <source>
        <dbReference type="ARBA" id="ARBA00047949"/>
    </source>
</evidence>
<dbReference type="InterPro" id="IPR042080">
    <property type="entry name" value="RNA_2'-PTrans_N"/>
</dbReference>
<organism evidence="7">
    <name type="scientific">Arion vulgaris</name>
    <dbReference type="NCBI Taxonomy" id="1028688"/>
    <lineage>
        <taxon>Eukaryota</taxon>
        <taxon>Metazoa</taxon>
        <taxon>Spiralia</taxon>
        <taxon>Lophotrochozoa</taxon>
        <taxon>Mollusca</taxon>
        <taxon>Gastropoda</taxon>
        <taxon>Heterobranchia</taxon>
        <taxon>Euthyneura</taxon>
        <taxon>Panpulmonata</taxon>
        <taxon>Eupulmonata</taxon>
        <taxon>Stylommatophora</taxon>
        <taxon>Helicina</taxon>
        <taxon>Arionoidea</taxon>
        <taxon>Arionidae</taxon>
        <taxon>Arion</taxon>
    </lineage>
</organism>
<evidence type="ECO:0000256" key="1">
    <source>
        <dbReference type="ARBA" id="ARBA00003343"/>
    </source>
</evidence>
<evidence type="ECO:0000313" key="7">
    <source>
        <dbReference type="EMBL" id="CEK51999.1"/>
    </source>
</evidence>
<dbReference type="GO" id="GO:0000215">
    <property type="term" value="F:tRNA 2'-phosphotransferase activity"/>
    <property type="evidence" value="ECO:0007669"/>
    <property type="project" value="UniProtKB-EC"/>
</dbReference>
<evidence type="ECO:0000256" key="5">
    <source>
        <dbReference type="ARBA" id="ARBA00023027"/>
    </source>
</evidence>
<comment type="similarity">
    <text evidence="2">Belongs to the KptA/TPT1 family.</text>
</comment>
<comment type="function">
    <text evidence="1">Catalyzes the last step of tRNA splicing, the transfer of the splice junction 2'-phosphate from ligated tRNA to NAD to produce ADP-ribose 1''-2'' cyclic phosphate.</text>
</comment>
<evidence type="ECO:0000256" key="3">
    <source>
        <dbReference type="ARBA" id="ARBA00012007"/>
    </source>
</evidence>
<dbReference type="SUPFAM" id="SSF56399">
    <property type="entry name" value="ADP-ribosylation"/>
    <property type="match status" value="1"/>
</dbReference>
<proteinExistence type="inferred from homology"/>
<dbReference type="PANTHER" id="PTHR12684">
    <property type="entry name" value="PUTATIVE PHOSPHOTRANSFERASE"/>
    <property type="match status" value="1"/>
</dbReference>
<dbReference type="Gene3D" id="3.20.170.30">
    <property type="match status" value="1"/>
</dbReference>
<evidence type="ECO:0000256" key="4">
    <source>
        <dbReference type="ARBA" id="ARBA00022679"/>
    </source>
</evidence>